<dbReference type="EMBL" id="DXGD01000353">
    <property type="protein sequence ID" value="HIX00372.1"/>
    <property type="molecule type" value="Genomic_DNA"/>
</dbReference>
<sequence length="357" mass="39325">MTTSSVDASQHGSEVHAPYRAAEDRYSHYGYRRVGRTGLLLPPISLGLWWNFGDTTAFQQQREIIRHAFDQGITHFDLANNYGPPAGAAEENFGRILAKDLAPYRNELIISSKAGWDQWTGPYGYLGSRKYLLASLDESLQRLGTDYVDIFYSHRVDPDTPLEETIGALDTAVRQGKALYVGISSYSEERTREAAAIAQELKTPLVIHQPAYSMLNRWVEDGLLGALDDLGMGSIAFTPLAQGLLTNKYLDNPEARPHGGRSSLLEHHLSEDNLTRLGKLRDIAQGRGQSLAQLAIAWLLREGGATSVLLGASSTAQLDENLAAVSHTEFSEAELRQIDEITRGETGINIWAKSSDL</sequence>
<keyword evidence="2" id="KW-0521">NADP</keyword>
<evidence type="ECO:0000256" key="3">
    <source>
        <dbReference type="ARBA" id="ARBA00023002"/>
    </source>
</evidence>
<evidence type="ECO:0000256" key="2">
    <source>
        <dbReference type="ARBA" id="ARBA00022857"/>
    </source>
</evidence>
<dbReference type="SUPFAM" id="SSF51430">
    <property type="entry name" value="NAD(P)-linked oxidoreductase"/>
    <property type="match status" value="1"/>
</dbReference>
<evidence type="ECO:0000259" key="4">
    <source>
        <dbReference type="Pfam" id="PF00248"/>
    </source>
</evidence>
<dbReference type="Pfam" id="PF00248">
    <property type="entry name" value="Aldo_ket_red"/>
    <property type="match status" value="1"/>
</dbReference>
<feature type="domain" description="NADP-dependent oxidoreductase" evidence="4">
    <location>
        <begin position="43"/>
        <end position="341"/>
    </location>
</feature>
<accession>A0A9D2A8Z3</accession>
<evidence type="ECO:0000256" key="1">
    <source>
        <dbReference type="ARBA" id="ARBA00006515"/>
    </source>
</evidence>
<organism evidence="5 6">
    <name type="scientific">Candidatus Nesterenkonia stercoripullorum</name>
    <dbReference type="NCBI Taxonomy" id="2838701"/>
    <lineage>
        <taxon>Bacteria</taxon>
        <taxon>Bacillati</taxon>
        <taxon>Actinomycetota</taxon>
        <taxon>Actinomycetes</taxon>
        <taxon>Micrococcales</taxon>
        <taxon>Micrococcaceae</taxon>
        <taxon>Nesterenkonia</taxon>
    </lineage>
</organism>
<dbReference type="GO" id="GO:0016491">
    <property type="term" value="F:oxidoreductase activity"/>
    <property type="evidence" value="ECO:0007669"/>
    <property type="project" value="UniProtKB-KW"/>
</dbReference>
<dbReference type="PANTHER" id="PTHR43150">
    <property type="entry name" value="HYPERKINETIC, ISOFORM M"/>
    <property type="match status" value="1"/>
</dbReference>
<protein>
    <submittedName>
        <fullName evidence="5">Aldo/keto reductase</fullName>
    </submittedName>
</protein>
<proteinExistence type="inferred from homology"/>
<dbReference type="GO" id="GO:0051596">
    <property type="term" value="P:methylglyoxal catabolic process"/>
    <property type="evidence" value="ECO:0007669"/>
    <property type="project" value="TreeGrafter"/>
</dbReference>
<reference evidence="5" key="2">
    <citation type="submission" date="2021-04" db="EMBL/GenBank/DDBJ databases">
        <authorList>
            <person name="Gilroy R."/>
        </authorList>
    </citation>
    <scope>NUCLEOTIDE SEQUENCE</scope>
    <source>
        <strain evidence="5">ChiHejej3B27-3195</strain>
    </source>
</reference>
<dbReference type="Gene3D" id="3.20.20.100">
    <property type="entry name" value="NADP-dependent oxidoreductase domain"/>
    <property type="match status" value="1"/>
</dbReference>
<comment type="similarity">
    <text evidence="1">Belongs to the shaker potassium channel beta subunit family.</text>
</comment>
<keyword evidence="3" id="KW-0560">Oxidoreductase</keyword>
<dbReference type="PANTHER" id="PTHR43150:SF4">
    <property type="entry name" value="L-GLYCERALDEHYDE 3-PHOSPHATE REDUCTASE"/>
    <property type="match status" value="1"/>
</dbReference>
<name>A0A9D2A8Z3_9MICC</name>
<gene>
    <name evidence="5" type="ORF">H9871_09530</name>
</gene>
<dbReference type="AlphaFoldDB" id="A0A9D2A8Z3"/>
<evidence type="ECO:0000313" key="6">
    <source>
        <dbReference type="Proteomes" id="UP000824151"/>
    </source>
</evidence>
<reference evidence="5" key="1">
    <citation type="journal article" date="2021" name="PeerJ">
        <title>Extensive microbial diversity within the chicken gut microbiome revealed by metagenomics and culture.</title>
        <authorList>
            <person name="Gilroy R."/>
            <person name="Ravi A."/>
            <person name="Getino M."/>
            <person name="Pursley I."/>
            <person name="Horton D.L."/>
            <person name="Alikhan N.F."/>
            <person name="Baker D."/>
            <person name="Gharbi K."/>
            <person name="Hall N."/>
            <person name="Watson M."/>
            <person name="Adriaenssens E.M."/>
            <person name="Foster-Nyarko E."/>
            <person name="Jarju S."/>
            <person name="Secka A."/>
            <person name="Antonio M."/>
            <person name="Oren A."/>
            <person name="Chaudhuri R.R."/>
            <person name="La Ragione R."/>
            <person name="Hildebrand F."/>
            <person name="Pallen M.J."/>
        </authorList>
    </citation>
    <scope>NUCLEOTIDE SEQUENCE</scope>
    <source>
        <strain evidence="5">ChiHejej3B27-3195</strain>
    </source>
</reference>
<dbReference type="InterPro" id="IPR005399">
    <property type="entry name" value="K_chnl_volt-dep_bsu_KCNAB-rel"/>
</dbReference>
<dbReference type="InterPro" id="IPR023210">
    <property type="entry name" value="NADP_OxRdtase_dom"/>
</dbReference>
<dbReference type="InterPro" id="IPR036812">
    <property type="entry name" value="NAD(P)_OxRdtase_dom_sf"/>
</dbReference>
<comment type="caution">
    <text evidence="5">The sequence shown here is derived from an EMBL/GenBank/DDBJ whole genome shotgun (WGS) entry which is preliminary data.</text>
</comment>
<dbReference type="Proteomes" id="UP000824151">
    <property type="component" value="Unassembled WGS sequence"/>
</dbReference>
<evidence type="ECO:0000313" key="5">
    <source>
        <dbReference type="EMBL" id="HIX00372.1"/>
    </source>
</evidence>